<sequence>MTWKRKSGFCRTTRKAAALNKVRDFQLPQPEYNETCQLMPKFIVEEYDWKQILLVLKCGSGAQIVHVTLKTLYIWMSETELSLKKNMSVRNSSDATFVNYISDIGSGQCLLSDPLRNVIRIRLDILLETSSISEICKFVFDDLSENYKIASRLCSRALIASTNEVVNSVNEHMISNFPRKSREDCNSDITHDENYHQYTQAFLNNLNPLELPPHIIKLKMNYPIVLHKNSGPSNGTTYT</sequence>
<protein>
    <submittedName>
        <fullName evidence="2">Uncharacterized protein LOC115217943</fullName>
    </submittedName>
</protein>
<dbReference type="PANTHER" id="PTHR10492">
    <property type="match status" value="1"/>
</dbReference>
<dbReference type="RefSeq" id="XP_029643522.1">
    <property type="nucleotide sequence ID" value="XM_029787662.1"/>
</dbReference>
<name>A0A6P7SZE6_9MOLL</name>
<dbReference type="PANTHER" id="PTHR10492:SF57">
    <property type="entry name" value="ATP-DEPENDENT DNA HELICASE"/>
    <property type="match status" value="1"/>
</dbReference>
<organism evidence="1 2">
    <name type="scientific">Octopus sinensis</name>
    <name type="common">East Asian common octopus</name>
    <dbReference type="NCBI Taxonomy" id="2607531"/>
    <lineage>
        <taxon>Eukaryota</taxon>
        <taxon>Metazoa</taxon>
        <taxon>Spiralia</taxon>
        <taxon>Lophotrochozoa</taxon>
        <taxon>Mollusca</taxon>
        <taxon>Cephalopoda</taxon>
        <taxon>Coleoidea</taxon>
        <taxon>Octopodiformes</taxon>
        <taxon>Octopoda</taxon>
        <taxon>Incirrata</taxon>
        <taxon>Octopodidae</taxon>
        <taxon>Octopus</taxon>
    </lineage>
</organism>
<gene>
    <name evidence="2" type="primary">LOC115217943</name>
</gene>
<accession>A0A6P7SZE6</accession>
<proteinExistence type="predicted"/>
<evidence type="ECO:0000313" key="2">
    <source>
        <dbReference type="RefSeq" id="XP_029643522.1"/>
    </source>
</evidence>
<keyword evidence="1" id="KW-1185">Reference proteome</keyword>
<dbReference type="AlphaFoldDB" id="A0A6P7SZE6"/>
<reference evidence="2" key="1">
    <citation type="submission" date="2025-08" db="UniProtKB">
        <authorList>
            <consortium name="RefSeq"/>
        </authorList>
    </citation>
    <scope>IDENTIFICATION</scope>
</reference>
<dbReference type="KEGG" id="osn:115217943"/>
<dbReference type="Proteomes" id="UP000515154">
    <property type="component" value="Linkage group LG12"/>
</dbReference>
<evidence type="ECO:0000313" key="1">
    <source>
        <dbReference type="Proteomes" id="UP000515154"/>
    </source>
</evidence>